<keyword evidence="4 6" id="KW-0175">Coiled coil</keyword>
<dbReference type="Gene3D" id="1.10.287.1490">
    <property type="match status" value="1"/>
</dbReference>
<keyword evidence="2" id="KW-0547">Nucleotide-binding</keyword>
<evidence type="ECO:0000256" key="2">
    <source>
        <dbReference type="ARBA" id="ARBA00022741"/>
    </source>
</evidence>
<evidence type="ECO:0000256" key="3">
    <source>
        <dbReference type="ARBA" id="ARBA00022840"/>
    </source>
</evidence>
<accession>A0A6V7QEM9</accession>
<dbReference type="GO" id="GO:0005524">
    <property type="term" value="F:ATP binding"/>
    <property type="evidence" value="ECO:0007669"/>
    <property type="project" value="UniProtKB-KW"/>
</dbReference>
<dbReference type="AlphaFoldDB" id="A0A6V7QEM9"/>
<dbReference type="PANTHER" id="PTHR37739">
    <property type="entry name" value="KINESIN-LIKE PROTEIN KIN-12D"/>
    <property type="match status" value="1"/>
</dbReference>
<evidence type="ECO:0000256" key="6">
    <source>
        <dbReference type="SAM" id="Coils"/>
    </source>
</evidence>
<reference evidence="7" key="1">
    <citation type="submission" date="2020-07" db="EMBL/GenBank/DDBJ databases">
        <authorList>
            <person name="Lin J."/>
        </authorList>
    </citation>
    <scope>NUCLEOTIDE SEQUENCE</scope>
</reference>
<keyword evidence="3" id="KW-0067">ATP-binding</keyword>
<proteinExistence type="predicted"/>
<feature type="coiled-coil region" evidence="6">
    <location>
        <begin position="61"/>
        <end position="123"/>
    </location>
</feature>
<dbReference type="EMBL" id="LR862135">
    <property type="protein sequence ID" value="CAD1841357.1"/>
    <property type="molecule type" value="Genomic_DNA"/>
</dbReference>
<evidence type="ECO:0000256" key="5">
    <source>
        <dbReference type="ARBA" id="ARBA00023175"/>
    </source>
</evidence>
<evidence type="ECO:0000256" key="4">
    <source>
        <dbReference type="ARBA" id="ARBA00023054"/>
    </source>
</evidence>
<dbReference type="PANTHER" id="PTHR37739:SF8">
    <property type="entry name" value="KINESIN-LIKE PROTEIN KIN-12D"/>
    <property type="match status" value="1"/>
</dbReference>
<name>A0A6V7QEM9_ANACO</name>
<gene>
    <name evidence="7" type="ORF">CB5_LOCUS24568</name>
</gene>
<keyword evidence="5" id="KW-0505">Motor protein</keyword>
<sequence length="709" mass="81312">MSDRVHKDLFEQKDLVSNFANELKFIELSVKELNSENYTLRCDLMRKDEVLTGLQFDLSLLQESASVAKDQEEEVEEMAAALESLEIELQAKSSLLEKAISDKLLLEAELLEKSERITSLESELAEKICILDLVCKEKSEIKSQLEHIKGLKIAIEEELANKIKVAERLEEELFEMSTLHGQRNCFLEDLQDKLIKLSEERDHLNSEVLMLKENLEMAHALAEENEAIATEAHQIAEVKKAYAEEKEEEIKLLEGSIQELECTVYALENKVDIVKAEAERQRLQREELEVELQEVKQQMLTVPSRNWTHVGADKNDLTRNYEEKNSELLETQQSIQILQKELAEKDAEIANCKAHISELNMHAEAQAREYKQKFKELEAMAQQVKTEATSSGSLNIVSTRTEKSVGKPRGSGSPFKCIGLGLVQQMNSEKDEELTAAKRQIEELEALAASRQKEVEEMVRLKKQLNEFIEERQSWIEEINQKHAEMMAARISAEKLRQREQFLATENEMLKADNVNYKKMIMELEDELKKLSSQQNLQLRIHHHAKTKEENNLLKLQNEELSEKLRRSESILVRVKEELACYRTANGKSPFIDIDEEEQLQKKLEESEEERLKLAQKLLSLCTSCLKVAGLTPPAFNNNINVSAAEEALNLLKDRITSLENEVHDLKLKCRLSHEKLRLSELGWESSSVCSKVEENRSQSMCGSPQISS</sequence>
<feature type="coiled-coil region" evidence="6">
    <location>
        <begin position="152"/>
        <end position="387"/>
    </location>
</feature>
<protein>
    <submittedName>
        <fullName evidence="7">Uncharacterized protein</fullName>
    </submittedName>
</protein>
<evidence type="ECO:0000313" key="7">
    <source>
        <dbReference type="EMBL" id="CAD1841357.1"/>
    </source>
</evidence>
<feature type="coiled-coil region" evidence="6">
    <location>
        <begin position="427"/>
        <end position="617"/>
    </location>
</feature>
<dbReference type="InterPro" id="IPR044986">
    <property type="entry name" value="KIF15/KIN-12"/>
</dbReference>
<keyword evidence="1" id="KW-0493">Microtubule</keyword>
<dbReference type="GO" id="GO:0005874">
    <property type="term" value="C:microtubule"/>
    <property type="evidence" value="ECO:0007669"/>
    <property type="project" value="UniProtKB-KW"/>
</dbReference>
<evidence type="ECO:0000256" key="1">
    <source>
        <dbReference type="ARBA" id="ARBA00022701"/>
    </source>
</evidence>
<organism evidence="7">
    <name type="scientific">Ananas comosus var. bracteatus</name>
    <name type="common">red pineapple</name>
    <dbReference type="NCBI Taxonomy" id="296719"/>
    <lineage>
        <taxon>Eukaryota</taxon>
        <taxon>Viridiplantae</taxon>
        <taxon>Streptophyta</taxon>
        <taxon>Embryophyta</taxon>
        <taxon>Tracheophyta</taxon>
        <taxon>Spermatophyta</taxon>
        <taxon>Magnoliopsida</taxon>
        <taxon>Liliopsida</taxon>
        <taxon>Poales</taxon>
        <taxon>Bromeliaceae</taxon>
        <taxon>Bromelioideae</taxon>
        <taxon>Ananas</taxon>
    </lineage>
</organism>
<feature type="coiled-coil region" evidence="6">
    <location>
        <begin position="642"/>
        <end position="669"/>
    </location>
</feature>